<evidence type="ECO:0000313" key="3">
    <source>
        <dbReference type="Proteomes" id="UP001317779"/>
    </source>
</evidence>
<sequence>MVTASGPPDDDAEELARLRARAFGVGADIADDPAAMARLAELEGRRPIAAGARHAPSGELEEHAAAPAGIAASAPARGAWRASVLLGAVVLAVGGLVVWVAVQATAGPPPDATLVPDPDAETAIAEEVSRFAGYLALETDTLVSYGDFRGAEIWRVQNGHGHPCLMAVQPATSDLLEVACAPPGAELRLDLLAEVYNQEDFWREGLVDGSLARFVARDDAVDVWLYPSTPER</sequence>
<keyword evidence="1" id="KW-0812">Transmembrane</keyword>
<protein>
    <submittedName>
        <fullName evidence="2">Uncharacterized protein</fullName>
    </submittedName>
</protein>
<keyword evidence="1" id="KW-1133">Transmembrane helix</keyword>
<dbReference type="EMBL" id="AP027141">
    <property type="protein sequence ID" value="BDV30884.1"/>
    <property type="molecule type" value="Genomic_DNA"/>
</dbReference>
<reference evidence="2 3" key="1">
    <citation type="submission" date="2022-12" db="EMBL/GenBank/DDBJ databases">
        <title>Microbacterium terricola strain KV-448 chromosome, complete genome.</title>
        <authorList>
            <person name="Oshima T."/>
            <person name="Moriya T."/>
            <person name="Bessho Y."/>
        </authorList>
    </citation>
    <scope>NUCLEOTIDE SEQUENCE [LARGE SCALE GENOMIC DNA]</scope>
    <source>
        <strain evidence="2 3">KV-448</strain>
    </source>
</reference>
<name>A0ABM8DZ55_9MICO</name>
<organism evidence="2 3">
    <name type="scientific">Microbacterium terricola</name>
    <dbReference type="NCBI Taxonomy" id="344163"/>
    <lineage>
        <taxon>Bacteria</taxon>
        <taxon>Bacillati</taxon>
        <taxon>Actinomycetota</taxon>
        <taxon>Actinomycetes</taxon>
        <taxon>Micrococcales</taxon>
        <taxon>Microbacteriaceae</taxon>
        <taxon>Microbacterium</taxon>
    </lineage>
</organism>
<feature type="transmembrane region" description="Helical" evidence="1">
    <location>
        <begin position="82"/>
        <end position="102"/>
    </location>
</feature>
<gene>
    <name evidence="2" type="ORF">Microterr_15440</name>
</gene>
<dbReference type="Proteomes" id="UP001317779">
    <property type="component" value="Chromosome"/>
</dbReference>
<evidence type="ECO:0000256" key="1">
    <source>
        <dbReference type="SAM" id="Phobius"/>
    </source>
</evidence>
<dbReference type="RefSeq" id="WP_263798534.1">
    <property type="nucleotide sequence ID" value="NZ_AP027141.1"/>
</dbReference>
<evidence type="ECO:0000313" key="2">
    <source>
        <dbReference type="EMBL" id="BDV30884.1"/>
    </source>
</evidence>
<accession>A0ABM8DZ55</accession>
<keyword evidence="3" id="KW-1185">Reference proteome</keyword>
<proteinExistence type="predicted"/>
<keyword evidence="1" id="KW-0472">Membrane</keyword>